<evidence type="ECO:0000313" key="1">
    <source>
        <dbReference type="EMBL" id="OQW52568.1"/>
    </source>
</evidence>
<dbReference type="EMBL" id="LWDL01000012">
    <property type="protein sequence ID" value="OQW52568.1"/>
    <property type="molecule type" value="Genomic_DNA"/>
</dbReference>
<reference evidence="1 2" key="1">
    <citation type="journal article" date="2017" name="Water Res.">
        <title>Comammox in drinking water systems.</title>
        <authorList>
            <person name="Wang Y."/>
            <person name="Ma L."/>
            <person name="Mao Y."/>
            <person name="Jiang X."/>
            <person name="Xia Y."/>
            <person name="Yu K."/>
            <person name="Li B."/>
            <person name="Zhang T."/>
        </authorList>
    </citation>
    <scope>NUCLEOTIDE SEQUENCE [LARGE SCALE GENOMIC DNA]</scope>
    <source>
        <strain evidence="1">SG_bin8</strain>
    </source>
</reference>
<dbReference type="AlphaFoldDB" id="A0A1W9HYQ6"/>
<proteinExistence type="predicted"/>
<sequence length="86" mass="9185">MSTRGETTESGHALIAVEPPIAISSCRPAHRHGVSALVAQLLATRDQLPQTRDKRRVEPAQAVAFYQAVGTFLSAPPTQPGLDIRA</sequence>
<organism evidence="1 2">
    <name type="scientific">Candidatus Raskinella chloraquaticus</name>
    <dbReference type="NCBI Taxonomy" id="1951219"/>
    <lineage>
        <taxon>Bacteria</taxon>
        <taxon>Pseudomonadati</taxon>
        <taxon>Pseudomonadota</taxon>
        <taxon>Alphaproteobacteria</taxon>
        <taxon>Hyphomicrobiales</taxon>
        <taxon>Phreatobacteraceae</taxon>
        <taxon>Candidatus Raskinella</taxon>
    </lineage>
</organism>
<protein>
    <submittedName>
        <fullName evidence="1">Uncharacterized protein</fullName>
    </submittedName>
</protein>
<gene>
    <name evidence="1" type="ORF">A4S15_06950</name>
</gene>
<dbReference type="RefSeq" id="WP_376801734.1">
    <property type="nucleotide sequence ID" value="NZ_DBNB01000020.1"/>
</dbReference>
<dbReference type="Proteomes" id="UP000192872">
    <property type="component" value="Unassembled WGS sequence"/>
</dbReference>
<comment type="caution">
    <text evidence="1">The sequence shown here is derived from an EMBL/GenBank/DDBJ whole genome shotgun (WGS) entry which is preliminary data.</text>
</comment>
<name>A0A1W9HYQ6_9HYPH</name>
<evidence type="ECO:0000313" key="2">
    <source>
        <dbReference type="Proteomes" id="UP000192872"/>
    </source>
</evidence>
<accession>A0A1W9HYQ6</accession>